<feature type="active site" description="Schiff-base intermediate with substrate" evidence="4">
    <location>
        <position position="174"/>
    </location>
</feature>
<dbReference type="EC" id="4.2.1.10" evidence="4"/>
<dbReference type="Pfam" id="PF01487">
    <property type="entry name" value="DHquinase_I"/>
    <property type="match status" value="1"/>
</dbReference>
<comment type="pathway">
    <text evidence="4">Metabolic intermediate biosynthesis; chorismate biosynthesis; chorismate from D-erythrose 4-phosphate and phosphoenolpyruvate: step 3/7.</text>
</comment>
<dbReference type="NCBIfam" id="TIGR01093">
    <property type="entry name" value="aroD"/>
    <property type="match status" value="1"/>
</dbReference>
<dbReference type="CDD" id="cd00502">
    <property type="entry name" value="DHQase_I"/>
    <property type="match status" value="1"/>
</dbReference>
<feature type="binding site" evidence="4">
    <location>
        <position position="240"/>
    </location>
    <ligand>
        <name>3-dehydroquinate</name>
        <dbReference type="ChEBI" id="CHEBI:32364"/>
    </ligand>
</feature>
<feature type="binding site" evidence="4">
    <location>
        <position position="216"/>
    </location>
    <ligand>
        <name>3-dehydroquinate</name>
        <dbReference type="ChEBI" id="CHEBI:32364"/>
    </ligand>
</feature>
<dbReference type="Gene3D" id="3.20.20.70">
    <property type="entry name" value="Aldolase class I"/>
    <property type="match status" value="1"/>
</dbReference>
<feature type="binding site" evidence="4">
    <location>
        <position position="88"/>
    </location>
    <ligand>
        <name>3-dehydroquinate</name>
        <dbReference type="ChEBI" id="CHEBI:32364"/>
    </ligand>
</feature>
<comment type="function">
    <text evidence="4">Involved in the third step of the chorismate pathway, which leads to the biosynthesis of aromatic amino acids. Catalyzes the cis-dehydration of 3-dehydroquinate (DHQ) and introduces the first double bond of the aromatic ring to yield 3-dehydroshikimate.</text>
</comment>
<organism evidence="5 6">
    <name type="scientific">Brooklawnia cerclae</name>
    <dbReference type="NCBI Taxonomy" id="349934"/>
    <lineage>
        <taxon>Bacteria</taxon>
        <taxon>Bacillati</taxon>
        <taxon>Actinomycetota</taxon>
        <taxon>Actinomycetes</taxon>
        <taxon>Propionibacteriales</taxon>
        <taxon>Propionibacteriaceae</taxon>
        <taxon>Brooklawnia</taxon>
    </lineage>
</organism>
<feature type="binding site" evidence="4">
    <location>
        <position position="236"/>
    </location>
    <ligand>
        <name>3-dehydroquinate</name>
        <dbReference type="ChEBI" id="CHEBI:32364"/>
    </ligand>
</feature>
<evidence type="ECO:0000256" key="4">
    <source>
        <dbReference type="HAMAP-Rule" id="MF_00214"/>
    </source>
</evidence>
<gene>
    <name evidence="4" type="primary">aroD</name>
    <name evidence="5" type="ORF">FB473_000223</name>
</gene>
<keyword evidence="2 4" id="KW-0456">Lyase</keyword>
<comment type="caution">
    <text evidence="4">Lacks conserved residue(s) required for the propagation of feature annotation.</text>
</comment>
<keyword evidence="4" id="KW-0057">Aromatic amino acid biosynthesis</keyword>
<evidence type="ECO:0000313" key="6">
    <source>
        <dbReference type="Proteomes" id="UP000749311"/>
    </source>
</evidence>
<dbReference type="Proteomes" id="UP000749311">
    <property type="component" value="Unassembled WGS sequence"/>
</dbReference>
<comment type="subunit">
    <text evidence="4">Homodimer.</text>
</comment>
<name>A0ABX0SB01_9ACTN</name>
<keyword evidence="3 4" id="KW-0704">Schiff base</keyword>
<sequence length="258" mass="27287">MSASRQGPTLTVRGVVLGQGRPKVIVPLTDAHEAGLIAAARRIAASPVDMVEWRVDRFDGRGNRERVRRVAARLRETIGDRPLLFTPRTQDEGGEWAPSPDAYRDVVADACAGGDIDLVDVQYLHPAARRCIETAHAHHVPVIASSHDFQATPALPAIMDQLEAMQSAGADVCKIAVMPHKPEDVATLLAATARAHETARVPLLTMSMGALGGISRLAGQVFGSCATFATLGDEGSAPGQMPLDEVLASLDLIGRGLA</sequence>
<evidence type="ECO:0000313" key="5">
    <source>
        <dbReference type="EMBL" id="NIH55578.1"/>
    </source>
</evidence>
<dbReference type="EMBL" id="JAAMOZ010000001">
    <property type="protein sequence ID" value="NIH55578.1"/>
    <property type="molecule type" value="Genomic_DNA"/>
</dbReference>
<keyword evidence="6" id="KW-1185">Reference proteome</keyword>
<dbReference type="GO" id="GO:0003855">
    <property type="term" value="F:3-dehydroquinate dehydratase activity"/>
    <property type="evidence" value="ECO:0007669"/>
    <property type="project" value="UniProtKB-EC"/>
</dbReference>
<evidence type="ECO:0000256" key="1">
    <source>
        <dbReference type="ARBA" id="ARBA00001864"/>
    </source>
</evidence>
<dbReference type="PANTHER" id="PTHR43699:SF1">
    <property type="entry name" value="3-DEHYDROQUINATE DEHYDRATASE"/>
    <property type="match status" value="1"/>
</dbReference>
<comment type="catalytic activity">
    <reaction evidence="1 4">
        <text>3-dehydroquinate = 3-dehydroshikimate + H2O</text>
        <dbReference type="Rhea" id="RHEA:21096"/>
        <dbReference type="ChEBI" id="CHEBI:15377"/>
        <dbReference type="ChEBI" id="CHEBI:16630"/>
        <dbReference type="ChEBI" id="CHEBI:32364"/>
        <dbReference type="EC" id="4.2.1.10"/>
    </reaction>
</comment>
<dbReference type="PANTHER" id="PTHR43699">
    <property type="entry name" value="3-DEHYDROQUINATE DEHYDRATASE"/>
    <property type="match status" value="1"/>
</dbReference>
<dbReference type="HAMAP" id="MF_00214">
    <property type="entry name" value="AroD"/>
    <property type="match status" value="1"/>
</dbReference>
<accession>A0ABX0SB01</accession>
<reference evidence="5 6" key="1">
    <citation type="submission" date="2020-02" db="EMBL/GenBank/DDBJ databases">
        <title>Sequencing the genomes of 1000 actinobacteria strains.</title>
        <authorList>
            <person name="Klenk H.-P."/>
        </authorList>
    </citation>
    <scope>NUCLEOTIDE SEQUENCE [LARGE SCALE GENOMIC DNA]</scope>
    <source>
        <strain evidence="5 6">DSM 19609</strain>
    </source>
</reference>
<feature type="active site" description="Proton donor/acceptor" evidence="4">
    <location>
        <position position="147"/>
    </location>
</feature>
<comment type="similarity">
    <text evidence="4">Belongs to the type-I 3-dehydroquinase family.</text>
</comment>
<evidence type="ECO:0000256" key="3">
    <source>
        <dbReference type="ARBA" id="ARBA00023270"/>
    </source>
</evidence>
<proteinExistence type="inferred from homology"/>
<dbReference type="RefSeq" id="WP_167164046.1">
    <property type="nucleotide sequence ID" value="NZ_BAAAOO010000012.1"/>
</dbReference>
<dbReference type="SUPFAM" id="SSF51569">
    <property type="entry name" value="Aldolase"/>
    <property type="match status" value="1"/>
</dbReference>
<comment type="caution">
    <text evidence="5">The sequence shown here is derived from an EMBL/GenBank/DDBJ whole genome shotgun (WGS) entry which is preliminary data.</text>
</comment>
<keyword evidence="4" id="KW-0028">Amino-acid biosynthesis</keyword>
<dbReference type="InterPro" id="IPR013785">
    <property type="entry name" value="Aldolase_TIM"/>
</dbReference>
<protein>
    <recommendedName>
        <fullName evidence="4">3-dehydroquinate dehydratase</fullName>
        <shortName evidence="4">3-dehydroquinase</shortName>
        <ecNumber evidence="4">4.2.1.10</ecNumber>
    </recommendedName>
    <alternativeName>
        <fullName evidence="4">Type I DHQase</fullName>
    </alternativeName>
    <alternativeName>
        <fullName evidence="4">Type I dehydroquinase</fullName>
        <shortName evidence="4">DHQ1</shortName>
    </alternativeName>
</protein>
<dbReference type="InterPro" id="IPR001381">
    <property type="entry name" value="DHquinase_I"/>
</dbReference>
<evidence type="ECO:0000256" key="2">
    <source>
        <dbReference type="ARBA" id="ARBA00023239"/>
    </source>
</evidence>
<dbReference type="InterPro" id="IPR050146">
    <property type="entry name" value="Type-I_3-dehydroquinase"/>
</dbReference>
<feature type="binding site" evidence="4">
    <location>
        <begin position="52"/>
        <end position="54"/>
    </location>
    <ligand>
        <name>3-dehydroquinate</name>
        <dbReference type="ChEBI" id="CHEBI:32364"/>
    </ligand>
</feature>